<dbReference type="OrthoDB" id="3665at10239"/>
<reference evidence="2" key="1">
    <citation type="submission" date="2014-08" db="EMBL/GenBank/DDBJ databases">
        <authorList>
            <person name="Cuartas Otalora P.E."/>
            <person name="Barrera Cubillos G.P."/>
            <person name="Barreto Hernandez E."/>
            <person name="Belaich M.N."/>
            <person name="Ghiringhelli P.D."/>
            <person name="Villamizar Rivero L.F."/>
        </authorList>
    </citation>
    <scope>NUCLEOTIDE SEQUENCE</scope>
    <source>
        <strain evidence="2">VG008</strain>
    </source>
</reference>
<dbReference type="GO" id="GO:0044423">
    <property type="term" value="C:virion component"/>
    <property type="evidence" value="ECO:0007669"/>
    <property type="project" value="InterPro"/>
</dbReference>
<accession>A0A0C5AS66</accession>
<dbReference type="RefSeq" id="YP_009121888.1">
    <property type="nucleotide sequence ID" value="NC_026511.1"/>
</dbReference>
<evidence type="ECO:0000313" key="3">
    <source>
        <dbReference type="EMBL" id="AXS01127.1"/>
    </source>
</evidence>
<sequence>MLRKMEDLKCINVHNMIKYYRSNDVSNLSPEDIELINLIRDMFVHADPLPVTATKKFDTDEQLIEYYKNLEKKYAGNNTGKSGPHGVFDKSFVISPIMKAYADKFYKRRLNLAATHLSNVVKYQIATAITQNRPLPIVQNDVTDEYLKLISHKANVSSNVKKLLHDRANARLNMCTDVFNNLVADVLSGAHEGYYVNNCLSEEMREKVMKFRDDVAFLVQAPLNKSTNVYALIDDAARRYGKPEQQQQQHHNQPEHHHHPQTSIQQSMTEMAFENEALRRGLIQQLNAVYETLS</sequence>
<evidence type="ECO:0000256" key="1">
    <source>
        <dbReference type="SAM" id="MobiDB-lite"/>
    </source>
</evidence>
<dbReference type="GeneID" id="23632105"/>
<dbReference type="EMBL" id="KM371112">
    <property type="protein sequence ID" value="AJK91764.1"/>
    <property type="molecule type" value="Genomic_DNA"/>
</dbReference>
<proteinExistence type="predicted"/>
<keyword evidence="4" id="KW-1185">Reference proteome</keyword>
<evidence type="ECO:0000313" key="4">
    <source>
        <dbReference type="Proteomes" id="UP000201335"/>
    </source>
</evidence>
<dbReference type="Proteomes" id="UP000201335">
    <property type="component" value="Segment"/>
</dbReference>
<reference evidence="2 4" key="2">
    <citation type="journal article" date="2015" name="Viruses">
        <title>The complete sequence of the first Spodoptera frugiperda Betabaculovirus genome: a natural multiple recombinant virus.</title>
        <authorList>
            <person name="Cuartas P.E."/>
            <person name="Barrera G.P."/>
            <person name="Belaich M.N."/>
            <person name="Barreto E."/>
            <person name="Ghiringhelli P.D."/>
            <person name="Villamizar L.F."/>
        </authorList>
    </citation>
    <scope>NUCLEOTIDE SEQUENCE [LARGE SCALE GENOMIC DNA]</scope>
    <source>
        <strain evidence="2">VG008</strain>
    </source>
</reference>
<dbReference type="InterPro" id="IPR006790">
    <property type="entry name" value="Baculovirus_Gp41"/>
</dbReference>
<organism evidence="2 4">
    <name type="scientific">Spodoptera frugiperda granulovirus</name>
    <dbReference type="NCBI Taxonomy" id="307454"/>
    <lineage>
        <taxon>Viruses</taxon>
        <taxon>Viruses incertae sedis</taxon>
        <taxon>Naldaviricetes</taxon>
        <taxon>Lefavirales</taxon>
        <taxon>Baculoviridae</taxon>
        <taxon>Betabaculovirus</taxon>
        <taxon>Betabaculovirus spofrugiperdae</taxon>
    </lineage>
</organism>
<dbReference type="EMBL" id="MH170055">
    <property type="protein sequence ID" value="AXS01127.1"/>
    <property type="molecule type" value="Genomic_DNA"/>
</dbReference>
<protein>
    <submittedName>
        <fullName evidence="2">Gp41</fullName>
    </submittedName>
</protein>
<dbReference type="GO" id="GO:0005198">
    <property type="term" value="F:structural molecule activity"/>
    <property type="evidence" value="ECO:0007669"/>
    <property type="project" value="InterPro"/>
</dbReference>
<dbReference type="Pfam" id="PF04700">
    <property type="entry name" value="Baculo_gp41"/>
    <property type="match status" value="1"/>
</dbReference>
<feature type="region of interest" description="Disordered" evidence="1">
    <location>
        <begin position="240"/>
        <end position="265"/>
    </location>
</feature>
<evidence type="ECO:0000313" key="2">
    <source>
        <dbReference type="EMBL" id="AJK91764.1"/>
    </source>
</evidence>
<name>A0A0C5AS66_9BBAC</name>
<reference evidence="3" key="3">
    <citation type="journal article" date="2018" name="PLoS ONE">
        <title>Genomic analysis of an Argentinean isolate of Spodoptera frugiperda granulovirus reveals that various baculoviruses code for Lef-7 proteins with three F-box domains.</title>
        <authorList>
            <person name="Ferrelli M.L."/>
            <person name="Pidre M.L."/>
            <person name="Ghiringhelli P.D."/>
            <person name="Torres S."/>
            <person name="Fabre M.L."/>
            <person name="Masson T."/>
            <person name="Cedola M.T."/>
            <person name="Sciocco-Cap A."/>
            <person name="Romanowski V."/>
        </authorList>
    </citation>
    <scope>NUCLEOTIDE SEQUENCE</scope>
    <source>
        <strain evidence="3">ARG</strain>
    </source>
</reference>
<dbReference type="KEGG" id="vg:23632105"/>